<evidence type="ECO:0000256" key="2">
    <source>
        <dbReference type="ARBA" id="ARBA00022448"/>
    </source>
</evidence>
<comment type="caution">
    <text evidence="6">The sequence shown here is derived from an EMBL/GenBank/DDBJ whole genome shotgun (WGS) entry which is preliminary data.</text>
</comment>
<dbReference type="Pfam" id="PF00005">
    <property type="entry name" value="ABC_tran"/>
    <property type="match status" value="1"/>
</dbReference>
<protein>
    <submittedName>
        <fullName evidence="6">ABC transporter ATP-binding protein</fullName>
    </submittedName>
</protein>
<dbReference type="PANTHER" id="PTHR42711">
    <property type="entry name" value="ABC TRANSPORTER ATP-BINDING PROTEIN"/>
    <property type="match status" value="1"/>
</dbReference>
<evidence type="ECO:0000313" key="7">
    <source>
        <dbReference type="Proteomes" id="UP000748108"/>
    </source>
</evidence>
<sequence>MLIVENLVKEYPGGRKALGGVSFKLRKGERLILLGPNGAGKTTLIKCIAGLVIPDVGRIIINDIDVTTYPGYAAKVTSIVYEESNNSYSYLTVFENLLYFSLLNGLSLSDARRKAEQVLERVRLQDRSNSLAQSLSRGMKQKLAMAIALLKDAPILIFDEPTLGLDIESQHHVRKLLSADEMSERSLMITTHDIPFAHAVGTRFIILSRGKVVWEGEKQALPSAATLESLYLSVI</sequence>
<reference evidence="6" key="1">
    <citation type="journal article" date="2021" name="Microbiology">
        <title>Metagenomic Analysis of the Microbial Community in the Underground Coal Fire Area (Kemerovo Region, Russia) Revealed Predominance of Thermophilic Members of the Phyla Deinococcus-thermus, Aquificae, and Firmicutes.</title>
        <authorList>
            <person name="Kadnikov V."/>
            <person name="Mardanov A.V."/>
            <person name="Beletsky A.V."/>
            <person name="Karnachuk O.V."/>
            <person name="Ravin N.V."/>
        </authorList>
    </citation>
    <scope>NUCLEOTIDE SEQUENCE</scope>
    <source>
        <strain evidence="6">RBS10-49</strain>
    </source>
</reference>
<dbReference type="InterPro" id="IPR003593">
    <property type="entry name" value="AAA+_ATPase"/>
</dbReference>
<dbReference type="Proteomes" id="UP000748108">
    <property type="component" value="Unassembled WGS sequence"/>
</dbReference>
<dbReference type="AlphaFoldDB" id="A0A947G7Q0"/>
<evidence type="ECO:0000256" key="4">
    <source>
        <dbReference type="ARBA" id="ARBA00022840"/>
    </source>
</evidence>
<evidence type="ECO:0000256" key="3">
    <source>
        <dbReference type="ARBA" id="ARBA00022741"/>
    </source>
</evidence>
<keyword evidence="4 6" id="KW-0067">ATP-binding</keyword>
<dbReference type="SMART" id="SM00382">
    <property type="entry name" value="AAA"/>
    <property type="match status" value="1"/>
</dbReference>
<dbReference type="InterPro" id="IPR027417">
    <property type="entry name" value="P-loop_NTPase"/>
</dbReference>
<organism evidence="6 7">
    <name type="scientific">Hydrogenibacillus schlegelii</name>
    <name type="common">Bacillus schlegelii</name>
    <dbReference type="NCBI Taxonomy" id="1484"/>
    <lineage>
        <taxon>Bacteria</taxon>
        <taxon>Bacillati</taxon>
        <taxon>Bacillota</taxon>
        <taxon>Bacilli</taxon>
        <taxon>Bacillales</taxon>
        <taxon>Bacillales Family X. Incertae Sedis</taxon>
        <taxon>Hydrogenibacillus</taxon>
    </lineage>
</organism>
<dbReference type="InterPro" id="IPR003439">
    <property type="entry name" value="ABC_transporter-like_ATP-bd"/>
</dbReference>
<comment type="similarity">
    <text evidence="1">Belongs to the ABC transporter superfamily.</text>
</comment>
<evidence type="ECO:0000313" key="6">
    <source>
        <dbReference type="EMBL" id="MBT9281752.1"/>
    </source>
</evidence>
<dbReference type="SUPFAM" id="SSF52540">
    <property type="entry name" value="P-loop containing nucleoside triphosphate hydrolases"/>
    <property type="match status" value="1"/>
</dbReference>
<accession>A0A947G7Q0</accession>
<dbReference type="GO" id="GO:0005524">
    <property type="term" value="F:ATP binding"/>
    <property type="evidence" value="ECO:0007669"/>
    <property type="project" value="UniProtKB-KW"/>
</dbReference>
<dbReference type="EMBL" id="JAHHQF010000043">
    <property type="protein sequence ID" value="MBT9281752.1"/>
    <property type="molecule type" value="Genomic_DNA"/>
</dbReference>
<dbReference type="InterPro" id="IPR050763">
    <property type="entry name" value="ABC_transporter_ATP-binding"/>
</dbReference>
<dbReference type="PROSITE" id="PS50893">
    <property type="entry name" value="ABC_TRANSPORTER_2"/>
    <property type="match status" value="1"/>
</dbReference>
<keyword evidence="3" id="KW-0547">Nucleotide-binding</keyword>
<evidence type="ECO:0000256" key="1">
    <source>
        <dbReference type="ARBA" id="ARBA00005417"/>
    </source>
</evidence>
<dbReference type="GO" id="GO:0016887">
    <property type="term" value="F:ATP hydrolysis activity"/>
    <property type="evidence" value="ECO:0007669"/>
    <property type="project" value="InterPro"/>
</dbReference>
<dbReference type="PANTHER" id="PTHR42711:SF5">
    <property type="entry name" value="ABC TRANSPORTER ATP-BINDING PROTEIN NATA"/>
    <property type="match status" value="1"/>
</dbReference>
<evidence type="ECO:0000259" key="5">
    <source>
        <dbReference type="PROSITE" id="PS50893"/>
    </source>
</evidence>
<name>A0A947G7Q0_HYDSH</name>
<proteinExistence type="inferred from homology"/>
<keyword evidence="2" id="KW-0813">Transport</keyword>
<dbReference type="Gene3D" id="3.40.50.300">
    <property type="entry name" value="P-loop containing nucleotide triphosphate hydrolases"/>
    <property type="match status" value="1"/>
</dbReference>
<gene>
    <name evidence="6" type="ORF">KM312_03705</name>
</gene>
<feature type="domain" description="ABC transporter" evidence="5">
    <location>
        <begin position="2"/>
        <end position="234"/>
    </location>
</feature>